<sequence>MVVRHSKILLALWDMRSRWPGFTPRWTLPGGGVELGEAIEDGAVREVSEETGYDVRLTGLLDVDAGHIPAESRFHPTDKPLQNVAVLYSAEITGGELEFEVDGTTSQAGWFDLEELSRLERTSRVDWAVKAHHHHVDGGRP</sequence>
<dbReference type="InterPro" id="IPR020084">
    <property type="entry name" value="NUDIX_hydrolase_CS"/>
</dbReference>
<comment type="cofactor">
    <cofactor evidence="1">
        <name>Mg(2+)</name>
        <dbReference type="ChEBI" id="CHEBI:18420"/>
    </cofactor>
</comment>
<dbReference type="GO" id="GO:0016787">
    <property type="term" value="F:hydrolase activity"/>
    <property type="evidence" value="ECO:0007669"/>
    <property type="project" value="UniProtKB-KW"/>
</dbReference>
<comment type="similarity">
    <text evidence="2 4">Belongs to the Nudix hydrolase family.</text>
</comment>
<dbReference type="PANTHER" id="PTHR43046">
    <property type="entry name" value="GDP-MANNOSE MANNOSYL HYDROLASE"/>
    <property type="match status" value="1"/>
</dbReference>
<proteinExistence type="inferred from homology"/>
<gene>
    <name evidence="6" type="ORF">FM101_10990</name>
</gene>
<dbReference type="InterPro" id="IPR020476">
    <property type="entry name" value="Nudix_hydrolase"/>
</dbReference>
<dbReference type="Proteomes" id="UP000195913">
    <property type="component" value="Unassembled WGS sequence"/>
</dbReference>
<dbReference type="EMBL" id="FUHW01000038">
    <property type="protein sequence ID" value="SJM68387.1"/>
    <property type="molecule type" value="Genomic_DNA"/>
</dbReference>
<evidence type="ECO:0000256" key="4">
    <source>
        <dbReference type="RuleBase" id="RU003476"/>
    </source>
</evidence>
<dbReference type="CDD" id="cd02883">
    <property type="entry name" value="NUDIX_Hydrolase"/>
    <property type="match status" value="1"/>
</dbReference>
<dbReference type="Pfam" id="PF00293">
    <property type="entry name" value="NUDIX"/>
    <property type="match status" value="1"/>
</dbReference>
<accession>A0A1R4GJH3</accession>
<dbReference type="PRINTS" id="PR00502">
    <property type="entry name" value="NUDIXFAMILY"/>
</dbReference>
<feature type="domain" description="Nudix hydrolase" evidence="5">
    <location>
        <begin position="1"/>
        <end position="133"/>
    </location>
</feature>
<dbReference type="Gene3D" id="3.90.79.10">
    <property type="entry name" value="Nucleoside Triphosphate Pyrophosphohydrolase"/>
    <property type="match status" value="1"/>
</dbReference>
<dbReference type="InterPro" id="IPR000086">
    <property type="entry name" value="NUDIX_hydrolase_dom"/>
</dbReference>
<keyword evidence="7" id="KW-1185">Reference proteome</keyword>
<reference evidence="6 7" key="1">
    <citation type="submission" date="2017-02" db="EMBL/GenBank/DDBJ databases">
        <authorList>
            <person name="Peterson S.W."/>
        </authorList>
    </citation>
    <scope>NUCLEOTIDE SEQUENCE [LARGE SCALE GENOMIC DNA]</scope>
    <source>
        <strain evidence="6 7">B Ar 00.02</strain>
    </source>
</reference>
<dbReference type="PROSITE" id="PS00893">
    <property type="entry name" value="NUDIX_BOX"/>
    <property type="match status" value="1"/>
</dbReference>
<keyword evidence="3 4" id="KW-0378">Hydrolase</keyword>
<dbReference type="SUPFAM" id="SSF55811">
    <property type="entry name" value="Nudix"/>
    <property type="match status" value="1"/>
</dbReference>
<dbReference type="AlphaFoldDB" id="A0A1R4GJH3"/>
<protein>
    <submittedName>
        <fullName evidence="6">MutT-like domain protein</fullName>
    </submittedName>
</protein>
<dbReference type="PANTHER" id="PTHR43046:SF2">
    <property type="entry name" value="8-OXO-DGTP DIPHOSPHATASE-RELATED"/>
    <property type="match status" value="1"/>
</dbReference>
<evidence type="ECO:0000256" key="3">
    <source>
        <dbReference type="ARBA" id="ARBA00022801"/>
    </source>
</evidence>
<evidence type="ECO:0000313" key="6">
    <source>
        <dbReference type="EMBL" id="SJM68387.1"/>
    </source>
</evidence>
<organism evidence="6 7">
    <name type="scientific">Arthrobacter rhombi</name>
    <dbReference type="NCBI Taxonomy" id="71253"/>
    <lineage>
        <taxon>Bacteria</taxon>
        <taxon>Bacillati</taxon>
        <taxon>Actinomycetota</taxon>
        <taxon>Actinomycetes</taxon>
        <taxon>Micrococcales</taxon>
        <taxon>Micrococcaceae</taxon>
        <taxon>Arthrobacter</taxon>
    </lineage>
</organism>
<evidence type="ECO:0000256" key="1">
    <source>
        <dbReference type="ARBA" id="ARBA00001946"/>
    </source>
</evidence>
<evidence type="ECO:0000313" key="7">
    <source>
        <dbReference type="Proteomes" id="UP000195913"/>
    </source>
</evidence>
<name>A0A1R4GJH3_9MICC</name>
<dbReference type="PROSITE" id="PS51462">
    <property type="entry name" value="NUDIX"/>
    <property type="match status" value="1"/>
</dbReference>
<dbReference type="InterPro" id="IPR015797">
    <property type="entry name" value="NUDIX_hydrolase-like_dom_sf"/>
</dbReference>
<evidence type="ECO:0000259" key="5">
    <source>
        <dbReference type="PROSITE" id="PS51462"/>
    </source>
</evidence>
<evidence type="ECO:0000256" key="2">
    <source>
        <dbReference type="ARBA" id="ARBA00005582"/>
    </source>
</evidence>